<dbReference type="Proteomes" id="UP000199459">
    <property type="component" value="Unassembled WGS sequence"/>
</dbReference>
<dbReference type="GO" id="GO:0042742">
    <property type="term" value="P:defense response to bacterium"/>
    <property type="evidence" value="ECO:0007669"/>
    <property type="project" value="UniProtKB-KW"/>
</dbReference>
<keyword evidence="2 7" id="KW-0929">Antimicrobial</keyword>
<dbReference type="STRING" id="917.SAMN05216326_101160"/>
<organism evidence="8 9">
    <name type="scientific">Nitrosomonas marina</name>
    <dbReference type="NCBI Taxonomy" id="917"/>
    <lineage>
        <taxon>Bacteria</taxon>
        <taxon>Pseudomonadati</taxon>
        <taxon>Pseudomonadota</taxon>
        <taxon>Betaproteobacteria</taxon>
        <taxon>Nitrosomonadales</taxon>
        <taxon>Nitrosomonadaceae</taxon>
        <taxon>Nitrosomonas</taxon>
    </lineage>
</organism>
<dbReference type="GO" id="GO:0031640">
    <property type="term" value="P:killing of cells of another organism"/>
    <property type="evidence" value="ECO:0007669"/>
    <property type="project" value="UniProtKB-KW"/>
</dbReference>
<evidence type="ECO:0000313" key="8">
    <source>
        <dbReference type="EMBL" id="SEN56133.1"/>
    </source>
</evidence>
<dbReference type="GO" id="GO:0009253">
    <property type="term" value="P:peptidoglycan catabolic process"/>
    <property type="evidence" value="ECO:0007669"/>
    <property type="project" value="InterPro"/>
</dbReference>
<dbReference type="InterPro" id="IPR023346">
    <property type="entry name" value="Lysozyme-like_dom_sf"/>
</dbReference>
<evidence type="ECO:0000313" key="9">
    <source>
        <dbReference type="Proteomes" id="UP000199459"/>
    </source>
</evidence>
<dbReference type="InterPro" id="IPR023347">
    <property type="entry name" value="Lysozyme_dom_sf"/>
</dbReference>
<keyword evidence="6 7" id="KW-0326">Glycosidase</keyword>
<dbReference type="SUPFAM" id="SSF53955">
    <property type="entry name" value="Lysozyme-like"/>
    <property type="match status" value="1"/>
</dbReference>
<dbReference type="Gene3D" id="1.10.530.40">
    <property type="match status" value="1"/>
</dbReference>
<dbReference type="EMBL" id="FOCP01000024">
    <property type="protein sequence ID" value="SEN56133.1"/>
    <property type="molecule type" value="Genomic_DNA"/>
</dbReference>
<sequence>MQQSVRHKMSDDGMQLLMSIEAFRAKPYDDQTGADISGWVKGATIGYGHLIGQDEWKRSGDTYKQGITKAQARMLFEHDLEPFVDGVNNKVTADISQNQFDALVILAFNIGLGNFGSSSALKLVNDPSAQTSYPSLEAAWKAWKKSQGRVMQGLINRRNAEWKIYADNIYERW</sequence>
<evidence type="ECO:0000256" key="7">
    <source>
        <dbReference type="RuleBase" id="RU003788"/>
    </source>
</evidence>
<evidence type="ECO:0000256" key="2">
    <source>
        <dbReference type="ARBA" id="ARBA00022529"/>
    </source>
</evidence>
<evidence type="ECO:0000256" key="1">
    <source>
        <dbReference type="ARBA" id="ARBA00000632"/>
    </source>
</evidence>
<comment type="catalytic activity">
    <reaction evidence="1 7">
        <text>Hydrolysis of (1-&gt;4)-beta-linkages between N-acetylmuramic acid and N-acetyl-D-glucosamine residues in a peptidoglycan and between N-acetyl-D-glucosamine residues in chitodextrins.</text>
        <dbReference type="EC" id="3.2.1.17"/>
    </reaction>
</comment>
<proteinExistence type="inferred from homology"/>
<protein>
    <recommendedName>
        <fullName evidence="7">Lysozyme</fullName>
        <ecNumber evidence="7">3.2.1.17</ecNumber>
    </recommendedName>
</protein>
<dbReference type="EC" id="3.2.1.17" evidence="7"/>
<dbReference type="PANTHER" id="PTHR38107:SF3">
    <property type="entry name" value="LYSOZYME RRRD-RELATED"/>
    <property type="match status" value="1"/>
</dbReference>
<evidence type="ECO:0000256" key="5">
    <source>
        <dbReference type="ARBA" id="ARBA00023200"/>
    </source>
</evidence>
<keyword evidence="3 7" id="KW-0081">Bacteriolytic enzyme</keyword>
<dbReference type="InterPro" id="IPR002196">
    <property type="entry name" value="Glyco_hydro_24"/>
</dbReference>
<dbReference type="InterPro" id="IPR033907">
    <property type="entry name" value="Endolysin_autolysin"/>
</dbReference>
<gene>
    <name evidence="8" type="ORF">SAMN05216325_1249</name>
</gene>
<dbReference type="PANTHER" id="PTHR38107">
    <property type="match status" value="1"/>
</dbReference>
<keyword evidence="5" id="KW-1035">Host cytoplasm</keyword>
<dbReference type="RefSeq" id="WP_090634040.1">
    <property type="nucleotide sequence ID" value="NZ_FOCP01000024.1"/>
</dbReference>
<dbReference type="Pfam" id="PF00959">
    <property type="entry name" value="Phage_lysozyme"/>
    <property type="match status" value="1"/>
</dbReference>
<keyword evidence="4 7" id="KW-0378">Hydrolase</keyword>
<evidence type="ECO:0000256" key="3">
    <source>
        <dbReference type="ARBA" id="ARBA00022638"/>
    </source>
</evidence>
<name>A0A1H8HIX2_9PROT</name>
<dbReference type="HAMAP" id="MF_04110">
    <property type="entry name" value="ENDOLYSIN_T4"/>
    <property type="match status" value="1"/>
</dbReference>
<dbReference type="OrthoDB" id="5327667at2"/>
<reference evidence="8 9" key="1">
    <citation type="submission" date="2016-10" db="EMBL/GenBank/DDBJ databases">
        <authorList>
            <person name="de Groot N.N."/>
        </authorList>
    </citation>
    <scope>NUCLEOTIDE SEQUENCE [LARGE SCALE GENOMIC DNA]</scope>
    <source>
        <strain evidence="8 9">Nm22</strain>
    </source>
</reference>
<evidence type="ECO:0000256" key="4">
    <source>
        <dbReference type="ARBA" id="ARBA00022801"/>
    </source>
</evidence>
<evidence type="ECO:0000256" key="6">
    <source>
        <dbReference type="ARBA" id="ARBA00023295"/>
    </source>
</evidence>
<dbReference type="CDD" id="cd00737">
    <property type="entry name" value="lyz_endolysin_autolysin"/>
    <property type="match status" value="1"/>
</dbReference>
<dbReference type="GO" id="GO:0003796">
    <property type="term" value="F:lysozyme activity"/>
    <property type="evidence" value="ECO:0007669"/>
    <property type="project" value="UniProtKB-EC"/>
</dbReference>
<accession>A0A1H8HIX2</accession>
<dbReference type="InterPro" id="IPR051018">
    <property type="entry name" value="Bacteriophage_GH24"/>
</dbReference>
<dbReference type="GO" id="GO:0016998">
    <property type="term" value="P:cell wall macromolecule catabolic process"/>
    <property type="evidence" value="ECO:0007669"/>
    <property type="project" value="InterPro"/>
</dbReference>
<comment type="similarity">
    <text evidence="7">Belongs to the glycosyl hydrolase 24 family.</text>
</comment>
<dbReference type="InterPro" id="IPR034690">
    <property type="entry name" value="Endolysin_T4_type"/>
</dbReference>
<dbReference type="AlphaFoldDB" id="A0A1H8HIX2"/>